<dbReference type="REBASE" id="415959">
    <property type="entry name" value="S2.Sen8256II"/>
</dbReference>
<keyword evidence="1" id="KW-0540">Nuclease</keyword>
<evidence type="ECO:0000313" key="2">
    <source>
        <dbReference type="Proteomes" id="UP000254346"/>
    </source>
</evidence>
<dbReference type="Gene3D" id="1.10.287.1120">
    <property type="entry name" value="Bipartite methylase S protein"/>
    <property type="match status" value="1"/>
</dbReference>
<proteinExistence type="predicted"/>
<evidence type="ECO:0000313" key="1">
    <source>
        <dbReference type="EMBL" id="SUH06292.1"/>
    </source>
</evidence>
<keyword evidence="1" id="KW-0378">Hydrolase</keyword>
<dbReference type="GO" id="GO:0004519">
    <property type="term" value="F:endonuclease activity"/>
    <property type="evidence" value="ECO:0007669"/>
    <property type="project" value="UniProtKB-KW"/>
</dbReference>
<organism evidence="1 2">
    <name type="scientific">Salmonella enterica I</name>
    <dbReference type="NCBI Taxonomy" id="59201"/>
    <lineage>
        <taxon>Bacteria</taxon>
        <taxon>Pseudomonadati</taxon>
        <taxon>Pseudomonadota</taxon>
        <taxon>Gammaproteobacteria</taxon>
        <taxon>Enterobacterales</taxon>
        <taxon>Enterobacteriaceae</taxon>
        <taxon>Salmonella</taxon>
    </lineage>
</organism>
<dbReference type="PANTHER" id="PTHR30408:SF13">
    <property type="entry name" value="TYPE I RESTRICTION ENZYME HINDI SPECIFICITY SUBUNIT"/>
    <property type="match status" value="1"/>
</dbReference>
<reference evidence="1 2" key="1">
    <citation type="submission" date="2018-06" db="EMBL/GenBank/DDBJ databases">
        <authorList>
            <consortium name="Pathogen Informatics"/>
            <person name="Doyle S."/>
        </authorList>
    </citation>
    <scope>NUCLEOTIDE SEQUENCE [LARGE SCALE GENOMIC DNA]</scope>
    <source>
        <strain evidence="1 2">NCTC8256</strain>
    </source>
</reference>
<name>A0A379VHK4_SALET</name>
<sequence length="311" mass="35096">MFIHLKFFWADRKIQDHIAGILASLDAKINNNTKINQTLEQIAQALFKSWFVDFEPVKAKITALEVGGSQEEATLAAMATISGKRTDALVIFEREHPEQYAELKATAELFPSAMQSSEMGAIPAGWRTDIVDSIVNRLKVKNTFPPDCIKQFGKHPVLEQGAKVYQGYHDEEPSFNASLQSPMFIFGDHTCVMHLSIVPFDISKNTLVLEGKGFNTYWTFFALKGKQKFQEYKRHWSDLKVKQVIIPDGANGLLLTNFFASKCESLFGLLEQNRKQNMILQNIRDTLLPKLLSGEITLPEVEQAVSEVENV</sequence>
<protein>
    <submittedName>
        <fullName evidence="1">Restriction endonuclease</fullName>
    </submittedName>
</protein>
<dbReference type="SUPFAM" id="SSF116734">
    <property type="entry name" value="DNA methylase specificity domain"/>
    <property type="match status" value="2"/>
</dbReference>
<dbReference type="PANTHER" id="PTHR30408">
    <property type="entry name" value="TYPE-1 RESTRICTION ENZYME ECOKI SPECIFICITY PROTEIN"/>
    <property type="match status" value="1"/>
</dbReference>
<dbReference type="Proteomes" id="UP000254346">
    <property type="component" value="Unassembled WGS sequence"/>
</dbReference>
<keyword evidence="1" id="KW-0255">Endonuclease</keyword>
<gene>
    <name evidence="1" type="ORF">NCTC8256_00131</name>
</gene>
<dbReference type="AlphaFoldDB" id="A0A379VHK4"/>
<dbReference type="EMBL" id="UGXR01000001">
    <property type="protein sequence ID" value="SUH06292.1"/>
    <property type="molecule type" value="Genomic_DNA"/>
</dbReference>
<accession>A0A379VHK4</accession>
<dbReference type="InterPro" id="IPR052021">
    <property type="entry name" value="Type-I_RS_S_subunit"/>
</dbReference>